<dbReference type="InterPro" id="IPR056303">
    <property type="entry name" value="AMIN-like"/>
</dbReference>
<evidence type="ECO:0000256" key="1">
    <source>
        <dbReference type="SAM" id="MobiDB-lite"/>
    </source>
</evidence>
<dbReference type="Pfam" id="PF24837">
    <property type="entry name" value="AMIN-like"/>
    <property type="match status" value="1"/>
</dbReference>
<sequence>MHPSQATPSAALACALGAACVLALTACSAAPTSTPAAHEASSASTTLKTMAASAESGNTGAGLTPLGDANTALKTERPGAPSQLLVTNIRTGKHEGFERVVFDLEGTGTPGWFIDFTDRPTQQGSGNTVKVDGDAALNVNIDGTVLPFEVGHDDPGLKTTDGHGGFITQVVPVGTFEGRSQFFIGLKGQHAYSVQALEEPTRLVIDILS</sequence>
<feature type="region of interest" description="Disordered" evidence="1">
    <location>
        <begin position="49"/>
        <end position="80"/>
    </location>
</feature>
<evidence type="ECO:0000313" key="5">
    <source>
        <dbReference type="Proteomes" id="UP000318080"/>
    </source>
</evidence>
<dbReference type="AlphaFoldDB" id="A0A540R8L5"/>
<feature type="domain" description="AMIN-like" evidence="3">
    <location>
        <begin position="85"/>
        <end position="208"/>
    </location>
</feature>
<feature type="signal peptide" evidence="2">
    <location>
        <begin position="1"/>
        <end position="29"/>
    </location>
</feature>
<dbReference type="RefSeq" id="WP_141628584.1">
    <property type="nucleotide sequence ID" value="NZ_VHIR01000003.1"/>
</dbReference>
<protein>
    <recommendedName>
        <fullName evidence="3">AMIN-like domain-containing protein</fullName>
    </recommendedName>
</protein>
<feature type="chain" id="PRO_5022082518" description="AMIN-like domain-containing protein" evidence="2">
    <location>
        <begin position="30"/>
        <end position="209"/>
    </location>
</feature>
<dbReference type="STRING" id="1686286.GCA_900092335_01326"/>
<proteinExistence type="predicted"/>
<keyword evidence="5" id="KW-1185">Reference proteome</keyword>
<organism evidence="4 5">
    <name type="scientific">Corynebacterium phoceense</name>
    <dbReference type="NCBI Taxonomy" id="1686286"/>
    <lineage>
        <taxon>Bacteria</taxon>
        <taxon>Bacillati</taxon>
        <taxon>Actinomycetota</taxon>
        <taxon>Actinomycetes</taxon>
        <taxon>Mycobacteriales</taxon>
        <taxon>Corynebacteriaceae</taxon>
        <taxon>Corynebacterium</taxon>
    </lineage>
</organism>
<evidence type="ECO:0000313" key="4">
    <source>
        <dbReference type="EMBL" id="TQE44090.1"/>
    </source>
</evidence>
<name>A0A540R8L5_9CORY</name>
<dbReference type="Proteomes" id="UP000318080">
    <property type="component" value="Unassembled WGS sequence"/>
</dbReference>
<reference evidence="4 5" key="1">
    <citation type="submission" date="2019-06" db="EMBL/GenBank/DDBJ databases">
        <title>Draft genome of C. phoceense Strain 272.</title>
        <authorList>
            <person name="Pacheco L.G.C."/>
            <person name="Barberis C.M."/>
            <person name="Almuzara M.N."/>
            <person name="Traglia G.M."/>
            <person name="Santos C.S."/>
            <person name="Rocha D.J.P.G."/>
            <person name="Aguiar E.R.G.R."/>
            <person name="Vay C.A."/>
        </authorList>
    </citation>
    <scope>NUCLEOTIDE SEQUENCE [LARGE SCALE GENOMIC DNA]</scope>
    <source>
        <strain evidence="4 5">272</strain>
    </source>
</reference>
<keyword evidence="2" id="KW-0732">Signal</keyword>
<comment type="caution">
    <text evidence="4">The sequence shown here is derived from an EMBL/GenBank/DDBJ whole genome shotgun (WGS) entry which is preliminary data.</text>
</comment>
<accession>A0A540R8L5</accession>
<gene>
    <name evidence="4" type="ORF">EJK80_02820</name>
</gene>
<dbReference type="EMBL" id="VHIR01000003">
    <property type="protein sequence ID" value="TQE44090.1"/>
    <property type="molecule type" value="Genomic_DNA"/>
</dbReference>
<evidence type="ECO:0000259" key="3">
    <source>
        <dbReference type="Pfam" id="PF24837"/>
    </source>
</evidence>
<evidence type="ECO:0000256" key="2">
    <source>
        <dbReference type="SAM" id="SignalP"/>
    </source>
</evidence>